<dbReference type="SUPFAM" id="SSF51182">
    <property type="entry name" value="RmlC-like cupins"/>
    <property type="match status" value="1"/>
</dbReference>
<accession>A0A7M4DDW9</accession>
<organism evidence="5 6">
    <name type="scientific">Occultella aeris</name>
    <dbReference type="NCBI Taxonomy" id="2761496"/>
    <lineage>
        <taxon>Bacteria</taxon>
        <taxon>Bacillati</taxon>
        <taxon>Actinomycetota</taxon>
        <taxon>Actinomycetes</taxon>
        <taxon>Micrococcales</taxon>
        <taxon>Ruaniaceae</taxon>
        <taxon>Occultella</taxon>
    </lineage>
</organism>
<keyword evidence="1" id="KW-0805">Transcription regulation</keyword>
<comment type="caution">
    <text evidence="5">The sequence shown here is derived from an EMBL/GenBank/DDBJ whole genome shotgun (WGS) entry which is preliminary data.</text>
</comment>
<dbReference type="Pfam" id="PF12833">
    <property type="entry name" value="HTH_18"/>
    <property type="match status" value="1"/>
</dbReference>
<evidence type="ECO:0000313" key="5">
    <source>
        <dbReference type="EMBL" id="VZO35083.1"/>
    </source>
</evidence>
<evidence type="ECO:0000259" key="4">
    <source>
        <dbReference type="PROSITE" id="PS01124"/>
    </source>
</evidence>
<dbReference type="InterPro" id="IPR050204">
    <property type="entry name" value="AraC_XylS_family_regulators"/>
</dbReference>
<sequence length="321" mass="34162">MPSCTADIVEVGAAVRWYETCHCRGTDPCPDWLNVSMRALHPMDGWAVEMHEPDGAEVAGRHLRGYRSAQLLVARYSGDPVTLTMYPTKGPHRQVAMTVYLAEGSARVVGDGGAADLHPGDLVVVPPDGFCAIHFNEVSSVLLIGLPHPEPDLVRPGLHRLVPLADAGRALADALVEPPVQPFDVVAAGWAEGALRELVMGVMAVDAAPADRRAEVRARARAHVDVHFADPTLSAPDVALGLGMSVRSLHEAFAGSDETVARIIRARRVIGAKALLAARPNLNLAGVARRSGFGGPDQFRRVFRAEVGCLPGEYRAGTLAP</sequence>
<dbReference type="GO" id="GO:0003700">
    <property type="term" value="F:DNA-binding transcription factor activity"/>
    <property type="evidence" value="ECO:0007669"/>
    <property type="project" value="InterPro"/>
</dbReference>
<dbReference type="EMBL" id="CACRYJ010000006">
    <property type="protein sequence ID" value="VZO35083.1"/>
    <property type="molecule type" value="Genomic_DNA"/>
</dbReference>
<keyword evidence="3" id="KW-0804">Transcription</keyword>
<dbReference type="InterPro" id="IPR018060">
    <property type="entry name" value="HTH_AraC"/>
</dbReference>
<keyword evidence="2" id="KW-0238">DNA-binding</keyword>
<dbReference type="PROSITE" id="PS00041">
    <property type="entry name" value="HTH_ARAC_FAMILY_1"/>
    <property type="match status" value="1"/>
</dbReference>
<evidence type="ECO:0000313" key="6">
    <source>
        <dbReference type="Proteomes" id="UP000419743"/>
    </source>
</evidence>
<dbReference type="SUPFAM" id="SSF46689">
    <property type="entry name" value="Homeodomain-like"/>
    <property type="match status" value="1"/>
</dbReference>
<evidence type="ECO:0000256" key="1">
    <source>
        <dbReference type="ARBA" id="ARBA00023015"/>
    </source>
</evidence>
<reference evidence="5 6" key="1">
    <citation type="submission" date="2019-11" db="EMBL/GenBank/DDBJ databases">
        <authorList>
            <person name="Criscuolo A."/>
        </authorList>
    </citation>
    <scope>NUCLEOTIDE SEQUENCE [LARGE SCALE GENOMIC DNA]</scope>
    <source>
        <strain evidence="5">CIP111667</strain>
    </source>
</reference>
<dbReference type="PANTHER" id="PTHR46796:SF6">
    <property type="entry name" value="ARAC SUBFAMILY"/>
    <property type="match status" value="1"/>
</dbReference>
<dbReference type="AlphaFoldDB" id="A0A7M4DDW9"/>
<dbReference type="PROSITE" id="PS01124">
    <property type="entry name" value="HTH_ARAC_FAMILY_2"/>
    <property type="match status" value="1"/>
</dbReference>
<evidence type="ECO:0000256" key="3">
    <source>
        <dbReference type="ARBA" id="ARBA00023163"/>
    </source>
</evidence>
<dbReference type="InterPro" id="IPR011051">
    <property type="entry name" value="RmlC_Cupin_sf"/>
</dbReference>
<protein>
    <submittedName>
        <fullName evidence="5">Transcriptional activator FeaR</fullName>
    </submittedName>
</protein>
<evidence type="ECO:0000256" key="2">
    <source>
        <dbReference type="ARBA" id="ARBA00023125"/>
    </source>
</evidence>
<dbReference type="PANTHER" id="PTHR46796">
    <property type="entry name" value="HTH-TYPE TRANSCRIPTIONAL ACTIVATOR RHAS-RELATED"/>
    <property type="match status" value="1"/>
</dbReference>
<proteinExistence type="predicted"/>
<keyword evidence="6" id="KW-1185">Reference proteome</keyword>
<dbReference type="GO" id="GO:0043565">
    <property type="term" value="F:sequence-specific DNA binding"/>
    <property type="evidence" value="ECO:0007669"/>
    <property type="project" value="InterPro"/>
</dbReference>
<name>A0A7M4DDW9_9MICO</name>
<dbReference type="Proteomes" id="UP000419743">
    <property type="component" value="Unassembled WGS sequence"/>
</dbReference>
<gene>
    <name evidence="5" type="primary">feaR</name>
    <name evidence="5" type="ORF">HALOF300_00308</name>
</gene>
<feature type="domain" description="HTH araC/xylS-type" evidence="4">
    <location>
        <begin position="218"/>
        <end position="317"/>
    </location>
</feature>
<dbReference type="Gene3D" id="1.10.10.60">
    <property type="entry name" value="Homeodomain-like"/>
    <property type="match status" value="1"/>
</dbReference>
<dbReference type="InterPro" id="IPR009057">
    <property type="entry name" value="Homeodomain-like_sf"/>
</dbReference>
<dbReference type="SMART" id="SM00342">
    <property type="entry name" value="HTH_ARAC"/>
    <property type="match status" value="1"/>
</dbReference>
<dbReference type="InterPro" id="IPR018062">
    <property type="entry name" value="HTH_AraC-typ_CS"/>
</dbReference>